<dbReference type="Proteomes" id="UP000095751">
    <property type="component" value="Unassembled WGS sequence"/>
</dbReference>
<keyword evidence="2" id="KW-1185">Reference proteome</keyword>
<proteinExistence type="predicted"/>
<dbReference type="AlphaFoldDB" id="A0A1E7EYF6"/>
<sequence length="76" mass="8541">MEEDEEADYDKTDAPIINPLLDAVVNNALNYIENDDDDIIDDDDYYHNDDHHSLAITDDDDDATIDIVNLGGDDTI</sequence>
<name>A0A1E7EYF6_9STRA</name>
<evidence type="ECO:0000313" key="1">
    <source>
        <dbReference type="EMBL" id="OEU10952.1"/>
    </source>
</evidence>
<dbReference type="EMBL" id="KV784370">
    <property type="protein sequence ID" value="OEU10952.1"/>
    <property type="molecule type" value="Genomic_DNA"/>
</dbReference>
<evidence type="ECO:0000313" key="2">
    <source>
        <dbReference type="Proteomes" id="UP000095751"/>
    </source>
</evidence>
<dbReference type="KEGG" id="fcy:FRACYDRAFT_271024"/>
<reference evidence="1 2" key="1">
    <citation type="submission" date="2016-09" db="EMBL/GenBank/DDBJ databases">
        <title>Extensive genetic diversity and differential bi-allelic expression allows diatom success in the polar Southern Ocean.</title>
        <authorList>
            <consortium name="DOE Joint Genome Institute"/>
            <person name="Mock T."/>
            <person name="Otillar R.P."/>
            <person name="Strauss J."/>
            <person name="Dupont C."/>
            <person name="Frickenhaus S."/>
            <person name="Maumus F."/>
            <person name="Mcmullan M."/>
            <person name="Sanges R."/>
            <person name="Schmutz J."/>
            <person name="Toseland A."/>
            <person name="Valas R."/>
            <person name="Veluchamy A."/>
            <person name="Ward B.J."/>
            <person name="Allen A."/>
            <person name="Barry K."/>
            <person name="Falciatore A."/>
            <person name="Ferrante M."/>
            <person name="Fortunato A.E."/>
            <person name="Gloeckner G."/>
            <person name="Gruber A."/>
            <person name="Hipkin R."/>
            <person name="Janech M."/>
            <person name="Kroth P."/>
            <person name="Leese F."/>
            <person name="Lindquist E."/>
            <person name="Lyon B.R."/>
            <person name="Martin J."/>
            <person name="Mayer C."/>
            <person name="Parker M."/>
            <person name="Quesneville H."/>
            <person name="Raymond J."/>
            <person name="Uhlig C."/>
            <person name="Valentin K.U."/>
            <person name="Worden A.Z."/>
            <person name="Armbrust E.V."/>
            <person name="Bowler C."/>
            <person name="Green B."/>
            <person name="Moulton V."/>
            <person name="Van Oosterhout C."/>
            <person name="Grigoriev I."/>
        </authorList>
    </citation>
    <scope>NUCLEOTIDE SEQUENCE [LARGE SCALE GENOMIC DNA]</scope>
    <source>
        <strain evidence="1 2">CCMP1102</strain>
    </source>
</reference>
<organism evidence="1 2">
    <name type="scientific">Fragilariopsis cylindrus CCMP1102</name>
    <dbReference type="NCBI Taxonomy" id="635003"/>
    <lineage>
        <taxon>Eukaryota</taxon>
        <taxon>Sar</taxon>
        <taxon>Stramenopiles</taxon>
        <taxon>Ochrophyta</taxon>
        <taxon>Bacillariophyta</taxon>
        <taxon>Bacillariophyceae</taxon>
        <taxon>Bacillariophycidae</taxon>
        <taxon>Bacillariales</taxon>
        <taxon>Bacillariaceae</taxon>
        <taxon>Fragilariopsis</taxon>
    </lineage>
</organism>
<protein>
    <submittedName>
        <fullName evidence="1">Uncharacterized protein</fullName>
    </submittedName>
</protein>
<accession>A0A1E7EYF6</accession>
<gene>
    <name evidence="1" type="ORF">FRACYDRAFT_271024</name>
</gene>
<dbReference type="InParanoid" id="A0A1E7EYF6"/>